<dbReference type="GO" id="GO:0044550">
    <property type="term" value="P:secondary metabolite biosynthetic process"/>
    <property type="evidence" value="ECO:0007669"/>
    <property type="project" value="TreeGrafter"/>
</dbReference>
<dbReference type="AlphaFoldDB" id="A0A653A9C6"/>
<dbReference type="EC" id="6.2.1.25" evidence="4"/>
<dbReference type="InterPro" id="IPR000873">
    <property type="entry name" value="AMP-dep_synth/lig_dom"/>
</dbReference>
<dbReference type="InterPro" id="IPR042099">
    <property type="entry name" value="ANL_N_sf"/>
</dbReference>
<gene>
    <name evidence="4" type="primary">bclA</name>
    <name evidence="4" type="ORF">TRIP_B330642</name>
</gene>
<dbReference type="PANTHER" id="PTHR43352">
    <property type="entry name" value="ACETYL-COA SYNTHETASE"/>
    <property type="match status" value="1"/>
</dbReference>
<proteinExistence type="predicted"/>
<dbReference type="Pfam" id="PF00501">
    <property type="entry name" value="AMP-binding"/>
    <property type="match status" value="1"/>
</dbReference>
<organism evidence="4">
    <name type="scientific">Uncultured Desulfatiglans sp</name>
    <dbReference type="NCBI Taxonomy" id="1748965"/>
    <lineage>
        <taxon>Bacteria</taxon>
        <taxon>Pseudomonadati</taxon>
        <taxon>Thermodesulfobacteriota</taxon>
        <taxon>Desulfobacteria</taxon>
        <taxon>Desulfatiglandales</taxon>
        <taxon>Desulfatiglandaceae</taxon>
        <taxon>Desulfatiglans</taxon>
        <taxon>environmental samples</taxon>
    </lineage>
</organism>
<evidence type="ECO:0000256" key="1">
    <source>
        <dbReference type="ARBA" id="ARBA00022598"/>
    </source>
</evidence>
<name>A0A653A9C6_UNCDX</name>
<keyword evidence="1 4" id="KW-0436">Ligase</keyword>
<dbReference type="EMBL" id="UPXX01000027">
    <property type="protein sequence ID" value="VBB44538.1"/>
    <property type="molecule type" value="Genomic_DNA"/>
</dbReference>
<protein>
    <submittedName>
        <fullName evidence="4">Benzoate--CoA ligase</fullName>
        <ecNumber evidence="4">6.2.1.25</ecNumber>
    </submittedName>
</protein>
<dbReference type="PANTHER" id="PTHR43352:SF1">
    <property type="entry name" value="ANTHRANILATE--COA LIGASE"/>
    <property type="match status" value="1"/>
</dbReference>
<dbReference type="GO" id="GO:0018858">
    <property type="term" value="F:benzoate-CoA ligase activity"/>
    <property type="evidence" value="ECO:0007669"/>
    <property type="project" value="UniProtKB-EC"/>
</dbReference>
<evidence type="ECO:0000313" key="4">
    <source>
        <dbReference type="EMBL" id="VBB44538.1"/>
    </source>
</evidence>
<dbReference type="NCBIfam" id="TIGR02262">
    <property type="entry name" value="benz_CoA_lig"/>
    <property type="match status" value="1"/>
</dbReference>
<feature type="domain" description="AMP-binding enzyme C-terminal" evidence="3">
    <location>
        <begin position="415"/>
        <end position="496"/>
    </location>
</feature>
<dbReference type="InterPro" id="IPR045851">
    <property type="entry name" value="AMP-bd_C_sf"/>
</dbReference>
<evidence type="ECO:0000259" key="3">
    <source>
        <dbReference type="Pfam" id="PF13193"/>
    </source>
</evidence>
<dbReference type="Pfam" id="PF13193">
    <property type="entry name" value="AMP-binding_C"/>
    <property type="match status" value="1"/>
</dbReference>
<evidence type="ECO:0000259" key="2">
    <source>
        <dbReference type="Pfam" id="PF00501"/>
    </source>
</evidence>
<sequence length="510" mass="57228">MNEQIRQDTFNIASRLLDENAAERGDKVAIYCGEETVTYRDVLKNVNRFANVLKKLNVKPTERVMIHLPDSPMFIYAFLGSIKHGAWPVPVNTMLGVADYEYLLENSEARVLVTEKTSKAACAGTRHLCYRLFADDGLDEWLSEASDEAEAHPAHEDDIAFWLYSSGSTGRPKGTPHKHIDLLFIANAYGRHVLHITEEDKLFSVSKLFFAYGLGNNLAIPFRYGAPVVLLSDRPSPENVLQIIQEQQPTIFFGVPTQYNSLLKKIDQIRFESLRLCASAGEALPPEVLRKWREKTGLTILDGIGSTEAMHIFISNYSDDVLEGTSGRLVPGFQAKIVDLSGKEVPQGVPGHLLIRGRSITPGYWKRPEENAEKMLEGGWFRTGDIYSQVGGYFTYQGRGDDMLKVGGIWVSPVEIENVLMEHKAVHECAVVGQEIEGLIKPFAYVILEPQYAGADTDKPRLSRELLDYAAGRLPRFKCPWDIMLPDELPKTATGKIQRFKLRMPERQAA</sequence>
<dbReference type="SUPFAM" id="SSF56801">
    <property type="entry name" value="Acetyl-CoA synthetase-like"/>
    <property type="match status" value="1"/>
</dbReference>
<dbReference type="Gene3D" id="3.30.300.30">
    <property type="match status" value="1"/>
</dbReference>
<accession>A0A653A9C6</accession>
<feature type="domain" description="AMP-dependent synthetase/ligase" evidence="2">
    <location>
        <begin position="17"/>
        <end position="365"/>
    </location>
</feature>
<dbReference type="InterPro" id="IPR025110">
    <property type="entry name" value="AMP-bd_C"/>
</dbReference>
<reference evidence="4" key="1">
    <citation type="submission" date="2018-07" db="EMBL/GenBank/DDBJ databases">
        <authorList>
            <consortium name="Genoscope - CEA"/>
            <person name="William W."/>
        </authorList>
    </citation>
    <scope>NUCLEOTIDE SEQUENCE</scope>
    <source>
        <strain evidence="4">IK1</strain>
    </source>
</reference>
<dbReference type="GO" id="GO:0005524">
    <property type="term" value="F:ATP binding"/>
    <property type="evidence" value="ECO:0007669"/>
    <property type="project" value="InterPro"/>
</dbReference>
<dbReference type="Gene3D" id="3.40.50.12780">
    <property type="entry name" value="N-terminal domain of ligase-like"/>
    <property type="match status" value="1"/>
</dbReference>
<dbReference type="InterPro" id="IPR011957">
    <property type="entry name" value="Benz_CoA_lig"/>
</dbReference>